<evidence type="ECO:0000313" key="2">
    <source>
        <dbReference type="EMBL" id="ROW04890.1"/>
    </source>
</evidence>
<keyword evidence="3" id="KW-1185">Reference proteome</keyword>
<organism evidence="2 3">
    <name type="scientific">Cytospora schulzeri</name>
    <dbReference type="NCBI Taxonomy" id="448051"/>
    <lineage>
        <taxon>Eukaryota</taxon>
        <taxon>Fungi</taxon>
        <taxon>Dikarya</taxon>
        <taxon>Ascomycota</taxon>
        <taxon>Pezizomycotina</taxon>
        <taxon>Sordariomycetes</taxon>
        <taxon>Sordariomycetidae</taxon>
        <taxon>Diaporthales</taxon>
        <taxon>Cytosporaceae</taxon>
        <taxon>Cytospora</taxon>
    </lineage>
</organism>
<name>A0A423WNA8_9PEZI</name>
<accession>A0A423WNA8</accession>
<proteinExistence type="predicted"/>
<dbReference type="Proteomes" id="UP000283895">
    <property type="component" value="Unassembled WGS sequence"/>
</dbReference>
<dbReference type="OrthoDB" id="5233022at2759"/>
<evidence type="ECO:0000256" key="1">
    <source>
        <dbReference type="SAM" id="MobiDB-lite"/>
    </source>
</evidence>
<reference evidence="2 3" key="1">
    <citation type="submission" date="2015-09" db="EMBL/GenBank/DDBJ databases">
        <title>Host preference determinants of Valsa canker pathogens revealed by comparative genomics.</title>
        <authorList>
            <person name="Yin Z."/>
            <person name="Huang L."/>
        </authorList>
    </citation>
    <scope>NUCLEOTIDE SEQUENCE [LARGE SCALE GENOMIC DNA]</scope>
    <source>
        <strain evidence="2 3">03-1</strain>
    </source>
</reference>
<feature type="compositionally biased region" description="Basic residues" evidence="1">
    <location>
        <begin position="1"/>
        <end position="10"/>
    </location>
</feature>
<dbReference type="EMBL" id="LKEA01000013">
    <property type="protein sequence ID" value="ROW04890.1"/>
    <property type="molecule type" value="Genomic_DNA"/>
</dbReference>
<dbReference type="AlphaFoldDB" id="A0A423WNA8"/>
<evidence type="ECO:0000313" key="3">
    <source>
        <dbReference type="Proteomes" id="UP000283895"/>
    </source>
</evidence>
<gene>
    <name evidence="2" type="ORF">VMCG_04840</name>
</gene>
<comment type="caution">
    <text evidence="2">The sequence shown here is derived from an EMBL/GenBank/DDBJ whole genome shotgun (WGS) entry which is preliminary data.</text>
</comment>
<sequence length="129" mass="14264">MASHSRHSRHSSSSSSGEDDNKIEYIGGKHHSGEKYLALKWEVYYFGSYGLSRNALKNLLEDRLGSTGYALSLIGVSTYQLWTPIKLTPADFDQCKDTSSQTSDKGSDETSDNTSNEKSEKSSNNNSDK</sequence>
<feature type="region of interest" description="Disordered" evidence="1">
    <location>
        <begin position="1"/>
        <end position="26"/>
    </location>
</feature>
<feature type="compositionally biased region" description="Basic and acidic residues" evidence="1">
    <location>
        <begin position="115"/>
        <end position="129"/>
    </location>
</feature>
<protein>
    <submittedName>
        <fullName evidence="2">Uncharacterized protein</fullName>
    </submittedName>
</protein>
<feature type="region of interest" description="Disordered" evidence="1">
    <location>
        <begin position="91"/>
        <end position="129"/>
    </location>
</feature>